<dbReference type="WBParaSite" id="RSKR_0000941500.1">
    <property type="protein sequence ID" value="RSKR_0000941500.1"/>
    <property type="gene ID" value="RSKR_0000941500"/>
</dbReference>
<sequence length="326" mass="39229">MTTIDQKTSTNMVDVKNEMKFKVKEFIVRDSVLTENFKSEARILYNYFASLFILLAIGTWIKDIWKHGNPLHHTWLIWWNFNQLPITLFAWAVMHCSTIIFIYYGMSLWSKIPSKYVDYHTDKAYLASYIIYLVALFYLPIKWNLWMQLNPACSYIITCENTRLAMKVHSFVRENFKLAVKRKEKMYESSDSEIHGWPTIQQYNYFMFAPTFIYRNQYPQYPTRSWKMVANYTFQFFACIYIVNLMFIQFVYPQFSSMNYQENSIMDIIYSVFPSIIPGMVCLMMLFYGLLHCWLNIFAEAMQFGDRLFYASWWNSKNMAQYYRGD</sequence>
<evidence type="ECO:0000313" key="1">
    <source>
        <dbReference type="Proteomes" id="UP000095286"/>
    </source>
</evidence>
<reference evidence="2" key="1">
    <citation type="submission" date="2016-11" db="UniProtKB">
        <authorList>
            <consortium name="WormBaseParasite"/>
        </authorList>
    </citation>
    <scope>IDENTIFICATION</scope>
    <source>
        <strain evidence="2">KR3021</strain>
    </source>
</reference>
<proteinExistence type="predicted"/>
<accession>A0AC35UA76</accession>
<protein>
    <submittedName>
        <fullName evidence="2">O-acyltransferase</fullName>
    </submittedName>
</protein>
<organism evidence="1 2">
    <name type="scientific">Rhabditophanes sp. KR3021</name>
    <dbReference type="NCBI Taxonomy" id="114890"/>
    <lineage>
        <taxon>Eukaryota</taxon>
        <taxon>Metazoa</taxon>
        <taxon>Ecdysozoa</taxon>
        <taxon>Nematoda</taxon>
        <taxon>Chromadorea</taxon>
        <taxon>Rhabditida</taxon>
        <taxon>Tylenchina</taxon>
        <taxon>Panagrolaimomorpha</taxon>
        <taxon>Strongyloidoidea</taxon>
        <taxon>Alloionematidae</taxon>
        <taxon>Rhabditophanes</taxon>
    </lineage>
</organism>
<dbReference type="Proteomes" id="UP000095286">
    <property type="component" value="Unplaced"/>
</dbReference>
<name>A0AC35UA76_9BILA</name>
<evidence type="ECO:0000313" key="2">
    <source>
        <dbReference type="WBParaSite" id="RSKR_0000941500.1"/>
    </source>
</evidence>